<dbReference type="AlphaFoldDB" id="A0A1G7G3C5"/>
<evidence type="ECO:0000313" key="1">
    <source>
        <dbReference type="EMBL" id="MWC42682.1"/>
    </source>
</evidence>
<proteinExistence type="predicted"/>
<keyword evidence="3" id="KW-1185">Reference proteome</keyword>
<dbReference type="EMBL" id="WSUT01000005">
    <property type="protein sequence ID" value="MWC42682.1"/>
    <property type="molecule type" value="Genomic_DNA"/>
</dbReference>
<reference evidence="2 3" key="1">
    <citation type="submission" date="2016-10" db="EMBL/GenBank/DDBJ databases">
        <authorList>
            <person name="Varghese N."/>
            <person name="Submissions S."/>
        </authorList>
    </citation>
    <scope>NUCLEOTIDE SEQUENCE [LARGE SCALE GENOMIC DNA]</scope>
    <source>
        <strain evidence="2 3">S7-754</strain>
    </source>
</reference>
<dbReference type="OrthoDB" id="7569417at2"/>
<evidence type="ECO:0000313" key="2">
    <source>
        <dbReference type="EMBL" id="SDE82641.1"/>
    </source>
</evidence>
<dbReference type="Proteomes" id="UP000323502">
    <property type="component" value="Unassembled WGS sequence"/>
</dbReference>
<organism evidence="2 3">
    <name type="scientific">Sphingomonas carotinifaciens</name>
    <dbReference type="NCBI Taxonomy" id="1166323"/>
    <lineage>
        <taxon>Bacteria</taxon>
        <taxon>Pseudomonadati</taxon>
        <taxon>Pseudomonadota</taxon>
        <taxon>Alphaproteobacteria</taxon>
        <taxon>Sphingomonadales</taxon>
        <taxon>Sphingomonadaceae</taxon>
        <taxon>Sphingomonas</taxon>
    </lineage>
</organism>
<dbReference type="Proteomes" id="UP000436801">
    <property type="component" value="Unassembled WGS sequence"/>
</dbReference>
<sequence length="87" mass="9104">MADFGGPVAHGLAQELDAARGVLEALATALCLDPLVFERHGAALQEFDRLGQVIGEVAGVLRHSGPVNDALVGVRLEAVKDRLHAVI</sequence>
<gene>
    <name evidence="1" type="ORF">GQR91_03295</name>
    <name evidence="2" type="ORF">SAMN05216557_101684</name>
</gene>
<reference evidence="1 4" key="2">
    <citation type="submission" date="2019-12" db="EMBL/GenBank/DDBJ databases">
        <authorList>
            <person name="Zheng J."/>
        </authorList>
    </citation>
    <scope>NUCLEOTIDE SEQUENCE [LARGE SCALE GENOMIC DNA]</scope>
    <source>
        <strain evidence="1 4">DSM 27347</strain>
    </source>
</reference>
<accession>A0A1G7G3C5</accession>
<evidence type="ECO:0000313" key="3">
    <source>
        <dbReference type="Proteomes" id="UP000323502"/>
    </source>
</evidence>
<name>A0A1G7G3C5_9SPHN</name>
<protein>
    <submittedName>
        <fullName evidence="2">Uncharacterized protein</fullName>
    </submittedName>
</protein>
<dbReference type="RefSeq" id="WP_149681150.1">
    <property type="nucleotide sequence ID" value="NZ_FNBI01000001.1"/>
</dbReference>
<dbReference type="EMBL" id="FNBI01000001">
    <property type="protein sequence ID" value="SDE82641.1"/>
    <property type="molecule type" value="Genomic_DNA"/>
</dbReference>
<evidence type="ECO:0000313" key="4">
    <source>
        <dbReference type="Proteomes" id="UP000436801"/>
    </source>
</evidence>